<dbReference type="InterPro" id="IPR009057">
    <property type="entry name" value="Homeodomain-like_sf"/>
</dbReference>
<dbReference type="RefSeq" id="XP_001558872.1">
    <property type="nucleotide sequence ID" value="XM_001558822.2"/>
</dbReference>
<name>A0A384J8C5_BOTFB</name>
<dbReference type="AlphaFoldDB" id="A0A384J8C5"/>
<evidence type="ECO:0000313" key="4">
    <source>
        <dbReference type="EMBL" id="ATZ46885.1"/>
    </source>
</evidence>
<proteinExistence type="predicted"/>
<evidence type="ECO:0000313" key="5">
    <source>
        <dbReference type="Proteomes" id="UP000001798"/>
    </source>
</evidence>
<feature type="domain" description="HTH myb-type" evidence="3">
    <location>
        <begin position="96"/>
        <end position="149"/>
    </location>
</feature>
<feature type="domain" description="Myb-like" evidence="2">
    <location>
        <begin position="96"/>
        <end position="145"/>
    </location>
</feature>
<dbReference type="PANTHER" id="PTHR23246">
    <property type="entry name" value="NEW-GLUE PROTEIN"/>
    <property type="match status" value="1"/>
</dbReference>
<dbReference type="KEGG" id="bfu:BCIN_02g02300"/>
<dbReference type="CDD" id="cd00167">
    <property type="entry name" value="SANT"/>
    <property type="match status" value="1"/>
</dbReference>
<organism evidence="4 5">
    <name type="scientific">Botryotinia fuckeliana (strain B05.10)</name>
    <name type="common">Noble rot fungus</name>
    <name type="synonym">Botrytis cinerea</name>
    <dbReference type="NCBI Taxonomy" id="332648"/>
    <lineage>
        <taxon>Eukaryota</taxon>
        <taxon>Fungi</taxon>
        <taxon>Dikarya</taxon>
        <taxon>Ascomycota</taxon>
        <taxon>Pezizomycotina</taxon>
        <taxon>Leotiomycetes</taxon>
        <taxon>Helotiales</taxon>
        <taxon>Sclerotiniaceae</taxon>
        <taxon>Botrytis</taxon>
    </lineage>
</organism>
<feature type="region of interest" description="Disordered" evidence="1">
    <location>
        <begin position="269"/>
        <end position="288"/>
    </location>
</feature>
<dbReference type="Proteomes" id="UP000001798">
    <property type="component" value="Chromosome 2"/>
</dbReference>
<dbReference type="SMART" id="SM00717">
    <property type="entry name" value="SANT"/>
    <property type="match status" value="1"/>
</dbReference>
<evidence type="ECO:0000256" key="1">
    <source>
        <dbReference type="SAM" id="MobiDB-lite"/>
    </source>
</evidence>
<feature type="compositionally biased region" description="Low complexity" evidence="1">
    <location>
        <begin position="215"/>
        <end position="245"/>
    </location>
</feature>
<dbReference type="Gene3D" id="1.10.10.60">
    <property type="entry name" value="Homeodomain-like"/>
    <property type="match status" value="1"/>
</dbReference>
<dbReference type="PROSITE" id="PS51294">
    <property type="entry name" value="HTH_MYB"/>
    <property type="match status" value="1"/>
</dbReference>
<feature type="compositionally biased region" description="Basic and acidic residues" evidence="1">
    <location>
        <begin position="361"/>
        <end position="381"/>
    </location>
</feature>
<dbReference type="VEuPathDB" id="FungiDB:Bcin02g02300"/>
<reference evidence="4 5" key="1">
    <citation type="journal article" date="2011" name="PLoS Genet.">
        <title>Genomic analysis of the necrotrophic fungal pathogens Sclerotinia sclerotiorum and Botrytis cinerea.</title>
        <authorList>
            <person name="Amselem J."/>
            <person name="Cuomo C.A."/>
            <person name="van Kan J.A."/>
            <person name="Viaud M."/>
            <person name="Benito E.P."/>
            <person name="Couloux A."/>
            <person name="Coutinho P.M."/>
            <person name="de Vries R.P."/>
            <person name="Dyer P.S."/>
            <person name="Fillinger S."/>
            <person name="Fournier E."/>
            <person name="Gout L."/>
            <person name="Hahn M."/>
            <person name="Kohn L."/>
            <person name="Lapalu N."/>
            <person name="Plummer K.M."/>
            <person name="Pradier J.M."/>
            <person name="Quevillon E."/>
            <person name="Sharon A."/>
            <person name="Simon A."/>
            <person name="ten Have A."/>
            <person name="Tudzynski B."/>
            <person name="Tudzynski P."/>
            <person name="Wincker P."/>
            <person name="Andrew M."/>
            <person name="Anthouard V."/>
            <person name="Beever R.E."/>
            <person name="Beffa R."/>
            <person name="Benoit I."/>
            <person name="Bouzid O."/>
            <person name="Brault B."/>
            <person name="Chen Z."/>
            <person name="Choquer M."/>
            <person name="Collemare J."/>
            <person name="Cotton P."/>
            <person name="Danchin E.G."/>
            <person name="Da Silva C."/>
            <person name="Gautier A."/>
            <person name="Giraud C."/>
            <person name="Giraud T."/>
            <person name="Gonzalez C."/>
            <person name="Grossetete S."/>
            <person name="Guldener U."/>
            <person name="Henrissat B."/>
            <person name="Howlett B.J."/>
            <person name="Kodira C."/>
            <person name="Kretschmer M."/>
            <person name="Lappartient A."/>
            <person name="Leroch M."/>
            <person name="Levis C."/>
            <person name="Mauceli E."/>
            <person name="Neuveglise C."/>
            <person name="Oeser B."/>
            <person name="Pearson M."/>
            <person name="Poulain J."/>
            <person name="Poussereau N."/>
            <person name="Quesneville H."/>
            <person name="Rascle C."/>
            <person name="Schumacher J."/>
            <person name="Segurens B."/>
            <person name="Sexton A."/>
            <person name="Silva E."/>
            <person name="Sirven C."/>
            <person name="Soanes D.M."/>
            <person name="Talbot N.J."/>
            <person name="Templeton M."/>
            <person name="Yandava C."/>
            <person name="Yarden O."/>
            <person name="Zeng Q."/>
            <person name="Rollins J.A."/>
            <person name="Lebrun M.H."/>
            <person name="Dickman M."/>
        </authorList>
    </citation>
    <scope>NUCLEOTIDE SEQUENCE [LARGE SCALE GENOMIC DNA]</scope>
    <source>
        <strain evidence="4 5">B05.10</strain>
    </source>
</reference>
<keyword evidence="5" id="KW-1185">Reference proteome</keyword>
<dbReference type="SMR" id="A0A384J8C5"/>
<feature type="region of interest" description="Disordered" evidence="1">
    <location>
        <begin position="212"/>
        <end position="263"/>
    </location>
</feature>
<dbReference type="InterPro" id="IPR001005">
    <property type="entry name" value="SANT/Myb"/>
</dbReference>
<reference evidence="4 5" key="3">
    <citation type="journal article" date="2017" name="Mol. Plant Pathol.">
        <title>A gapless genome sequence of the fungus Botrytis cinerea.</title>
        <authorList>
            <person name="Van Kan J.A."/>
            <person name="Stassen J.H."/>
            <person name="Mosbach A."/>
            <person name="Van Der Lee T.A."/>
            <person name="Faino L."/>
            <person name="Farmer A.D."/>
            <person name="Papasotiriou D.G."/>
            <person name="Zhou S."/>
            <person name="Seidl M.F."/>
            <person name="Cottam E."/>
            <person name="Edel D."/>
            <person name="Hahn M."/>
            <person name="Schwartz D.C."/>
            <person name="Dietrich R.A."/>
            <person name="Widdison S."/>
            <person name="Scalliet G."/>
        </authorList>
    </citation>
    <scope>NUCLEOTIDE SEQUENCE [LARGE SCALE GENOMIC DNA]</scope>
    <source>
        <strain evidence="4 5">B05.10</strain>
    </source>
</reference>
<dbReference type="InterPro" id="IPR053095">
    <property type="entry name" value="Actin-binding/GATA_Znf"/>
</dbReference>
<evidence type="ECO:0000259" key="3">
    <source>
        <dbReference type="PROSITE" id="PS51294"/>
    </source>
</evidence>
<dbReference type="PANTHER" id="PTHR23246:SF24">
    <property type="entry name" value="MYB DNA-BINDING DOMAIN-CONTAINING PROTEIN"/>
    <property type="match status" value="1"/>
</dbReference>
<dbReference type="PROSITE" id="PS50090">
    <property type="entry name" value="MYB_LIKE"/>
    <property type="match status" value="1"/>
</dbReference>
<evidence type="ECO:0008006" key="6">
    <source>
        <dbReference type="Google" id="ProtNLM"/>
    </source>
</evidence>
<feature type="region of interest" description="Disordered" evidence="1">
    <location>
        <begin position="42"/>
        <end position="71"/>
    </location>
</feature>
<dbReference type="GeneID" id="5439484"/>
<accession>A0A384J8C5</accession>
<feature type="region of interest" description="Disordered" evidence="1">
    <location>
        <begin position="334"/>
        <end position="381"/>
    </location>
</feature>
<dbReference type="EMBL" id="CP009806">
    <property type="protein sequence ID" value="ATZ46885.1"/>
    <property type="molecule type" value="Genomic_DNA"/>
</dbReference>
<gene>
    <name evidence="4" type="ORF">BCIN_02g02300</name>
</gene>
<dbReference type="OrthoDB" id="2350934at2759"/>
<dbReference type="SUPFAM" id="SSF46689">
    <property type="entry name" value="Homeodomain-like"/>
    <property type="match status" value="1"/>
</dbReference>
<evidence type="ECO:0000259" key="2">
    <source>
        <dbReference type="PROSITE" id="PS50090"/>
    </source>
</evidence>
<dbReference type="Pfam" id="PF00249">
    <property type="entry name" value="Myb_DNA-binding"/>
    <property type="match status" value="1"/>
</dbReference>
<sequence>MIYNSKIDTETNRAPLLRRSSVDLDGIRDFTITVDISLLLKDPDSNESQTTSPPDRNQTRSTSVQSSITQPEIPNYAAVVSAAGGKRSMGAHPSESPAKKQSKWSADEDALIIDLRGSGMKWEDISKRLPGRSAISCRLHYQNYLERRSEWDEERKNKLARLYERFKQEMWSKVAEEMAVPWRAAEAMHWQLGENDMARRAGVVPFSLSSVTLDAPSSGSRASPARGHSYSQSTSSTMNSASGASRYSRPGTAQGNPNPRGVGATRTIAARRESTPRSVPPTSPTDGLALAAIGGGSGMMMGQGRGGYLPSLSEMTTGMSPYSTPAYAMSMPAHSSGYSSGYPSPGPGPLLPAIGMLGQRNDGKRRGSPEGGTRDSIRRRQ</sequence>
<dbReference type="InterPro" id="IPR017930">
    <property type="entry name" value="Myb_dom"/>
</dbReference>
<protein>
    <recommendedName>
        <fullName evidence="6">MYB DNA-binding domain-containing protein</fullName>
    </recommendedName>
</protein>
<dbReference type="OMA" id="PAYAMSM"/>
<reference evidence="4 5" key="2">
    <citation type="journal article" date="2012" name="Eukaryot. Cell">
        <title>Genome update of Botrytis cinerea strains B05.10 and T4.</title>
        <authorList>
            <person name="Staats M."/>
            <person name="van Kan J.A."/>
        </authorList>
    </citation>
    <scope>NUCLEOTIDE SEQUENCE [LARGE SCALE GENOMIC DNA]</scope>
    <source>
        <strain evidence="4 5">B05.10</strain>
    </source>
</reference>
<feature type="compositionally biased region" description="Polar residues" evidence="1">
    <location>
        <begin position="46"/>
        <end position="71"/>
    </location>
</feature>